<dbReference type="CDD" id="cd06171">
    <property type="entry name" value="Sigma70_r4"/>
    <property type="match status" value="1"/>
</dbReference>
<dbReference type="GO" id="GO:0003677">
    <property type="term" value="F:DNA binding"/>
    <property type="evidence" value="ECO:0007669"/>
    <property type="project" value="UniProtKB-KW"/>
</dbReference>
<dbReference type="GO" id="GO:0016987">
    <property type="term" value="F:sigma factor activity"/>
    <property type="evidence" value="ECO:0007669"/>
    <property type="project" value="UniProtKB-KW"/>
</dbReference>
<evidence type="ECO:0000259" key="6">
    <source>
        <dbReference type="Pfam" id="PF04542"/>
    </source>
</evidence>
<evidence type="ECO:0000256" key="2">
    <source>
        <dbReference type="ARBA" id="ARBA00023015"/>
    </source>
</evidence>
<evidence type="ECO:0000259" key="7">
    <source>
        <dbReference type="Pfam" id="PF08281"/>
    </source>
</evidence>
<dbReference type="InterPro" id="IPR013325">
    <property type="entry name" value="RNA_pol_sigma_r2"/>
</dbReference>
<evidence type="ECO:0000256" key="3">
    <source>
        <dbReference type="ARBA" id="ARBA00023082"/>
    </source>
</evidence>
<evidence type="ECO:0000313" key="9">
    <source>
        <dbReference type="Proteomes" id="UP000182510"/>
    </source>
</evidence>
<keyword evidence="4" id="KW-0238">DNA-binding</keyword>
<dbReference type="InterPro" id="IPR039425">
    <property type="entry name" value="RNA_pol_sigma-70-like"/>
</dbReference>
<sequence length="194" mass="22807">MNNIQISDASLVRDYLDGNENALATLINRHHHRIYSFIFSKVFDRDIAEDIFQDTFIKVIRTLKRGKYNEEGKFLPWVMRISHNLVIDHFRKNKRMPKFDNSGDFNIFSVLSDGSLNAETQLIKDQIESDVKELIKELPEDQLEVLTMRIYKDMSFKEISERTGVSINTALGRMRYALINLRKIIEKRNLILIN</sequence>
<keyword evidence="9" id="KW-1185">Reference proteome</keyword>
<dbReference type="AlphaFoldDB" id="A0A1L3J2V8"/>
<dbReference type="Pfam" id="PF04542">
    <property type="entry name" value="Sigma70_r2"/>
    <property type="match status" value="1"/>
</dbReference>
<dbReference type="Gene3D" id="1.10.1740.10">
    <property type="match status" value="1"/>
</dbReference>
<evidence type="ECO:0000256" key="5">
    <source>
        <dbReference type="ARBA" id="ARBA00023163"/>
    </source>
</evidence>
<dbReference type="SUPFAM" id="SSF88946">
    <property type="entry name" value="Sigma2 domain of RNA polymerase sigma factors"/>
    <property type="match status" value="1"/>
</dbReference>
<dbReference type="STRING" id="1913577.LPB144_03100"/>
<dbReference type="InterPro" id="IPR013249">
    <property type="entry name" value="RNA_pol_sigma70_r4_t2"/>
</dbReference>
<dbReference type="OrthoDB" id="9790423at2"/>
<feature type="domain" description="RNA polymerase sigma factor 70 region 4 type 2" evidence="7">
    <location>
        <begin position="131"/>
        <end position="169"/>
    </location>
</feature>
<keyword evidence="3" id="KW-0731">Sigma factor</keyword>
<dbReference type="InterPro" id="IPR013324">
    <property type="entry name" value="RNA_pol_sigma_r3/r4-like"/>
</dbReference>
<dbReference type="SUPFAM" id="SSF88659">
    <property type="entry name" value="Sigma3 and sigma4 domains of RNA polymerase sigma factors"/>
    <property type="match status" value="1"/>
</dbReference>
<feature type="domain" description="RNA polymerase sigma-70 region 2" evidence="6">
    <location>
        <begin position="26"/>
        <end position="95"/>
    </location>
</feature>
<keyword evidence="2" id="KW-0805">Transcription regulation</keyword>
<dbReference type="Gene3D" id="1.10.10.10">
    <property type="entry name" value="Winged helix-like DNA-binding domain superfamily/Winged helix DNA-binding domain"/>
    <property type="match status" value="1"/>
</dbReference>
<keyword evidence="5" id="KW-0804">Transcription</keyword>
<dbReference type="EMBL" id="CP018153">
    <property type="protein sequence ID" value="APG59455.1"/>
    <property type="molecule type" value="Genomic_DNA"/>
</dbReference>
<name>A0A1L3J2V8_9FLAO</name>
<dbReference type="InterPro" id="IPR007627">
    <property type="entry name" value="RNA_pol_sigma70_r2"/>
</dbReference>
<evidence type="ECO:0000256" key="1">
    <source>
        <dbReference type="ARBA" id="ARBA00010641"/>
    </source>
</evidence>
<dbReference type="RefSeq" id="WP_072552110.1">
    <property type="nucleotide sequence ID" value="NZ_CP018153.1"/>
</dbReference>
<dbReference type="PANTHER" id="PTHR43133:SF8">
    <property type="entry name" value="RNA POLYMERASE SIGMA FACTOR HI_1459-RELATED"/>
    <property type="match status" value="1"/>
</dbReference>
<proteinExistence type="inferred from homology"/>
<dbReference type="InterPro" id="IPR014284">
    <property type="entry name" value="RNA_pol_sigma-70_dom"/>
</dbReference>
<dbReference type="NCBIfam" id="TIGR02937">
    <property type="entry name" value="sigma70-ECF"/>
    <property type="match status" value="1"/>
</dbReference>
<gene>
    <name evidence="8" type="ORF">LPB144_03100</name>
</gene>
<dbReference type="Proteomes" id="UP000182510">
    <property type="component" value="Chromosome"/>
</dbReference>
<reference evidence="8 9" key="1">
    <citation type="submission" date="2016-11" db="EMBL/GenBank/DDBJ databases">
        <title>Gramella sp. LPB0144 isolated from marine environment.</title>
        <authorList>
            <person name="Kim E."/>
            <person name="Yi H."/>
        </authorList>
    </citation>
    <scope>NUCLEOTIDE SEQUENCE [LARGE SCALE GENOMIC DNA]</scope>
    <source>
        <strain evidence="8 9">LPB0144</strain>
    </source>
</reference>
<comment type="similarity">
    <text evidence="1">Belongs to the sigma-70 factor family. ECF subfamily.</text>
</comment>
<protein>
    <submittedName>
        <fullName evidence="8">RNA polymerase subunit sigma-24</fullName>
    </submittedName>
</protein>
<organism evidence="8 9">
    <name type="scientific">Christiangramia salexigens</name>
    <dbReference type="NCBI Taxonomy" id="1913577"/>
    <lineage>
        <taxon>Bacteria</taxon>
        <taxon>Pseudomonadati</taxon>
        <taxon>Bacteroidota</taxon>
        <taxon>Flavobacteriia</taxon>
        <taxon>Flavobacteriales</taxon>
        <taxon>Flavobacteriaceae</taxon>
        <taxon>Christiangramia</taxon>
    </lineage>
</organism>
<evidence type="ECO:0000256" key="4">
    <source>
        <dbReference type="ARBA" id="ARBA00023125"/>
    </source>
</evidence>
<dbReference type="InterPro" id="IPR036388">
    <property type="entry name" value="WH-like_DNA-bd_sf"/>
</dbReference>
<accession>A0A1L3J2V8</accession>
<evidence type="ECO:0000313" key="8">
    <source>
        <dbReference type="EMBL" id="APG59455.1"/>
    </source>
</evidence>
<dbReference type="GO" id="GO:0006352">
    <property type="term" value="P:DNA-templated transcription initiation"/>
    <property type="evidence" value="ECO:0007669"/>
    <property type="project" value="InterPro"/>
</dbReference>
<dbReference type="KEGG" id="grl:LPB144_03100"/>
<dbReference type="Pfam" id="PF08281">
    <property type="entry name" value="Sigma70_r4_2"/>
    <property type="match status" value="1"/>
</dbReference>
<dbReference type="PANTHER" id="PTHR43133">
    <property type="entry name" value="RNA POLYMERASE ECF-TYPE SIGMA FACTO"/>
    <property type="match status" value="1"/>
</dbReference>